<gene>
    <name evidence="3" type="ORF">LCGC14_0881080</name>
</gene>
<dbReference type="InterPro" id="IPR001296">
    <property type="entry name" value="Glyco_trans_1"/>
</dbReference>
<dbReference type="PANTHER" id="PTHR45947:SF13">
    <property type="entry name" value="TRANSFERASE"/>
    <property type="match status" value="1"/>
</dbReference>
<feature type="domain" description="Glycosyltransferase subfamily 4-like N-terminal" evidence="2">
    <location>
        <begin position="12"/>
        <end position="217"/>
    </location>
</feature>
<organism evidence="3">
    <name type="scientific">marine sediment metagenome</name>
    <dbReference type="NCBI Taxonomy" id="412755"/>
    <lineage>
        <taxon>unclassified sequences</taxon>
        <taxon>metagenomes</taxon>
        <taxon>ecological metagenomes</taxon>
    </lineage>
</organism>
<evidence type="ECO:0008006" key="4">
    <source>
        <dbReference type="Google" id="ProtNLM"/>
    </source>
</evidence>
<evidence type="ECO:0000259" key="1">
    <source>
        <dbReference type="Pfam" id="PF00534"/>
    </source>
</evidence>
<dbReference type="GO" id="GO:0016757">
    <property type="term" value="F:glycosyltransferase activity"/>
    <property type="evidence" value="ECO:0007669"/>
    <property type="project" value="InterPro"/>
</dbReference>
<evidence type="ECO:0000259" key="2">
    <source>
        <dbReference type="Pfam" id="PF13439"/>
    </source>
</evidence>
<accession>A0A0F9P6W3</accession>
<dbReference type="PANTHER" id="PTHR45947">
    <property type="entry name" value="SULFOQUINOVOSYL TRANSFERASE SQD2"/>
    <property type="match status" value="1"/>
</dbReference>
<feature type="domain" description="Glycosyl transferase family 1" evidence="1">
    <location>
        <begin position="230"/>
        <end position="382"/>
    </location>
</feature>
<evidence type="ECO:0000313" key="3">
    <source>
        <dbReference type="EMBL" id="KKN25799.1"/>
    </source>
</evidence>
<name>A0A0F9P6W3_9ZZZZ</name>
<dbReference type="AlphaFoldDB" id="A0A0F9P6W3"/>
<dbReference type="EMBL" id="LAZR01002771">
    <property type="protein sequence ID" value="KKN25799.1"/>
    <property type="molecule type" value="Genomic_DNA"/>
</dbReference>
<dbReference type="Pfam" id="PF13439">
    <property type="entry name" value="Glyco_transf_4"/>
    <property type="match status" value="1"/>
</dbReference>
<proteinExistence type="predicted"/>
<dbReference type="Gene3D" id="3.40.50.2000">
    <property type="entry name" value="Glycogen Phosphorylase B"/>
    <property type="match status" value="2"/>
</dbReference>
<dbReference type="SUPFAM" id="SSF53756">
    <property type="entry name" value="UDP-Glycosyltransferase/glycogen phosphorylase"/>
    <property type="match status" value="1"/>
</dbReference>
<reference evidence="3" key="1">
    <citation type="journal article" date="2015" name="Nature">
        <title>Complex archaea that bridge the gap between prokaryotes and eukaryotes.</title>
        <authorList>
            <person name="Spang A."/>
            <person name="Saw J.H."/>
            <person name="Jorgensen S.L."/>
            <person name="Zaremba-Niedzwiedzka K."/>
            <person name="Martijn J."/>
            <person name="Lind A.E."/>
            <person name="van Eijk R."/>
            <person name="Schleper C."/>
            <person name="Guy L."/>
            <person name="Ettema T.J."/>
        </authorList>
    </citation>
    <scope>NUCLEOTIDE SEQUENCE</scope>
</reference>
<dbReference type="InterPro" id="IPR028098">
    <property type="entry name" value="Glyco_trans_4-like_N"/>
</dbReference>
<comment type="caution">
    <text evidence="3">The sequence shown here is derived from an EMBL/GenBank/DDBJ whole genome shotgun (WGS) entry which is preliminary data.</text>
</comment>
<sequence>MKVLIVNTLDIVGGAARAAYRLHQALLMQGVDSQMLVQSKISDDFRVLAPETTLKKYLSKLRPVLDSLPVRLYKHRSKTLFSTSYLPFSDMVERINTLNPDIVHLHWITSGMMRIEDVARINAPIVWSLHDDWAITGGCHIKWDCERFKAQCGLCPRLGSNRENDLSRKVFNRKKETYSKIRDLTVIGLSRWMVSCVNESSLFSNRNVLNIPNPIDVSTFSPFSKNDARKLFNLPSGKKLVLFGANSATSDINKGFSELSVALESVDAENTELIIFGSSEPQIAQGFKQKVHYLGHLYDDVSLRIIYNAADVMVVPSLQESFGQTAVESMACGTPVVAFGATGLLDIVDHLENGYLATPYDTSDLARGIEIMLNADNYAELCQNARDKILREFDSSIVADKFIELYEKLIINPVL</sequence>
<protein>
    <recommendedName>
        <fullName evidence="4">Glycosyltransferase subfamily 4-like N-terminal domain-containing protein</fullName>
    </recommendedName>
</protein>
<dbReference type="CDD" id="cd03825">
    <property type="entry name" value="GT4_WcaC-like"/>
    <property type="match status" value="1"/>
</dbReference>
<dbReference type="InterPro" id="IPR050194">
    <property type="entry name" value="Glycosyltransferase_grp1"/>
</dbReference>
<dbReference type="Pfam" id="PF00534">
    <property type="entry name" value="Glycos_transf_1"/>
    <property type="match status" value="1"/>
</dbReference>